<feature type="transmembrane region" description="Helical" evidence="8">
    <location>
        <begin position="159"/>
        <end position="178"/>
    </location>
</feature>
<keyword evidence="5 7" id="KW-0695">RNA-directed DNA polymerase</keyword>
<keyword evidence="3 7" id="KW-0479">Metal-binding</keyword>
<keyword evidence="11" id="KW-1185">Reference proteome</keyword>
<evidence type="ECO:0000256" key="1">
    <source>
        <dbReference type="ARBA" id="ARBA00022679"/>
    </source>
</evidence>
<keyword evidence="7" id="KW-0779">Telomere</keyword>
<keyword evidence="2 7" id="KW-0548">Nucleotidyltransferase</keyword>
<keyword evidence="1 7" id="KW-0808">Transferase</keyword>
<feature type="transmembrane region" description="Helical" evidence="8">
    <location>
        <begin position="72"/>
        <end position="95"/>
    </location>
</feature>
<comment type="function">
    <text evidence="7">Telomerase is a ribonucleoprotein enzyme essential for the replication of chromosome termini in most eukaryotes. It elongates telomeres. It is a reverse transcriptase that adds simple sequence repeats to chromosome ends by copying a template sequence within the RNA component of the enzyme.</text>
</comment>
<keyword evidence="8" id="KW-1133">Transmembrane helix</keyword>
<dbReference type="InterPro" id="IPR021891">
    <property type="entry name" value="Telomerase_RBD"/>
</dbReference>
<evidence type="ECO:0000313" key="11">
    <source>
        <dbReference type="Proteomes" id="UP000823046"/>
    </source>
</evidence>
<evidence type="ECO:0000256" key="4">
    <source>
        <dbReference type="ARBA" id="ARBA00022842"/>
    </source>
</evidence>
<evidence type="ECO:0000256" key="2">
    <source>
        <dbReference type="ARBA" id="ARBA00022695"/>
    </source>
</evidence>
<feature type="domain" description="Telomerase ribonucleoprotein complex - RNA-binding" evidence="9">
    <location>
        <begin position="70"/>
        <end position="215"/>
    </location>
</feature>
<dbReference type="EMBL" id="JADAQX010000112">
    <property type="protein sequence ID" value="KAF8821891.1"/>
    <property type="molecule type" value="Genomic_DNA"/>
</dbReference>
<dbReference type="EC" id="2.7.7.49" evidence="7"/>
<dbReference type="PANTHER" id="PTHR12066:SF0">
    <property type="entry name" value="TELOMERASE REVERSE TRANSCRIPTASE"/>
    <property type="match status" value="1"/>
</dbReference>
<evidence type="ECO:0000256" key="6">
    <source>
        <dbReference type="ARBA" id="ARBA00048173"/>
    </source>
</evidence>
<dbReference type="PANTHER" id="PTHR12066">
    <property type="entry name" value="TELOMERASE REVERSE TRANSCRIPTASE"/>
    <property type="match status" value="1"/>
</dbReference>
<comment type="subcellular location">
    <subcellularLocation>
        <location evidence="7">Nucleus</location>
    </subcellularLocation>
    <subcellularLocation>
        <location evidence="7">Chromosome</location>
        <location evidence="7">Telomere</location>
    </subcellularLocation>
</comment>
<name>A0ABQ7JD33_9APIC</name>
<protein>
    <recommendedName>
        <fullName evidence="7">Telomerase reverse transcriptase</fullName>
        <ecNumber evidence="7">2.7.7.49</ecNumber>
    </recommendedName>
    <alternativeName>
        <fullName evidence="7">Telomerase catalytic subunit</fullName>
    </alternativeName>
</protein>
<dbReference type="Gene3D" id="1.10.132.70">
    <property type="match status" value="1"/>
</dbReference>
<comment type="catalytic activity">
    <reaction evidence="6 7">
        <text>DNA(n) + a 2'-deoxyribonucleoside 5'-triphosphate = DNA(n+1) + diphosphate</text>
        <dbReference type="Rhea" id="RHEA:22508"/>
        <dbReference type="Rhea" id="RHEA-COMP:17339"/>
        <dbReference type="Rhea" id="RHEA-COMP:17340"/>
        <dbReference type="ChEBI" id="CHEBI:33019"/>
        <dbReference type="ChEBI" id="CHEBI:61560"/>
        <dbReference type="ChEBI" id="CHEBI:173112"/>
        <dbReference type="EC" id="2.7.7.49"/>
    </reaction>
</comment>
<proteinExistence type="inferred from homology"/>
<evidence type="ECO:0000256" key="7">
    <source>
        <dbReference type="RuleBase" id="RU365061"/>
    </source>
</evidence>
<organism evidence="10 11">
    <name type="scientific">Cardiosporidium cionae</name>
    <dbReference type="NCBI Taxonomy" id="476202"/>
    <lineage>
        <taxon>Eukaryota</taxon>
        <taxon>Sar</taxon>
        <taxon>Alveolata</taxon>
        <taxon>Apicomplexa</taxon>
        <taxon>Aconoidasida</taxon>
        <taxon>Nephromycida</taxon>
        <taxon>Cardiosporidium</taxon>
    </lineage>
</organism>
<keyword evidence="7" id="KW-0158">Chromosome</keyword>
<keyword evidence="8" id="KW-0812">Transmembrane</keyword>
<evidence type="ECO:0000256" key="8">
    <source>
        <dbReference type="SAM" id="Phobius"/>
    </source>
</evidence>
<reference evidence="10 11" key="1">
    <citation type="journal article" date="2020" name="bioRxiv">
        <title>Metabolic contributions of an alphaproteobacterial endosymbiont in the apicomplexan Cardiosporidium cionae.</title>
        <authorList>
            <person name="Hunter E.S."/>
            <person name="Paight C.J."/>
            <person name="Lane C.E."/>
        </authorList>
    </citation>
    <scope>NUCLEOTIDE SEQUENCE [LARGE SCALE GENOMIC DNA]</scope>
    <source>
        <strain evidence="10">ESH_2018</strain>
    </source>
</reference>
<gene>
    <name evidence="10" type="ORF">IE077_001399</name>
</gene>
<comment type="similarity">
    <text evidence="7">Belongs to the reverse transcriptase family. Telomerase subfamily.</text>
</comment>
<dbReference type="InterPro" id="IPR003545">
    <property type="entry name" value="Telomerase_RT"/>
</dbReference>
<keyword evidence="4 7" id="KW-0460">Magnesium</keyword>
<feature type="non-terminal residue" evidence="10">
    <location>
        <position position="235"/>
    </location>
</feature>
<accession>A0ABQ7JD33</accession>
<evidence type="ECO:0000256" key="3">
    <source>
        <dbReference type="ARBA" id="ARBA00022723"/>
    </source>
</evidence>
<keyword evidence="7" id="KW-0539">Nucleus</keyword>
<dbReference type="GO" id="GO:0003964">
    <property type="term" value="F:RNA-directed DNA polymerase activity"/>
    <property type="evidence" value="ECO:0007669"/>
    <property type="project" value="UniProtKB-KW"/>
</dbReference>
<evidence type="ECO:0000256" key="5">
    <source>
        <dbReference type="ARBA" id="ARBA00022918"/>
    </source>
</evidence>
<dbReference type="SMART" id="SM00975">
    <property type="entry name" value="Telomerase_RBD"/>
    <property type="match status" value="1"/>
</dbReference>
<comment type="caution">
    <text evidence="10">The sequence shown here is derived from an EMBL/GenBank/DDBJ whole genome shotgun (WGS) entry which is preliminary data.</text>
</comment>
<evidence type="ECO:0000313" key="10">
    <source>
        <dbReference type="EMBL" id="KAF8821891.1"/>
    </source>
</evidence>
<keyword evidence="8" id="KW-0472">Membrane</keyword>
<dbReference type="Pfam" id="PF12009">
    <property type="entry name" value="Telomerase_RBD"/>
    <property type="match status" value="1"/>
</dbReference>
<dbReference type="Proteomes" id="UP000823046">
    <property type="component" value="Unassembled WGS sequence"/>
</dbReference>
<sequence length="235" mass="26750">MDGPLKAIGEEILNEETFSDTSGDPLKHSKKNAANAFISEINAMYFSKKKKKFIHSKRNPRALIGEIGRKDIVGFILSILRSIIPVALLGCYANFKRMLKKVKSFILLNKGETLSLAMLMHGMRIAACWKEISSDASSSTSIPSSMCGKMRHNATLRKAGYLSRILFFIFTHLVVPILRAHFYATECETTSHRIRFFRKIIWNRMQIAAEKQFIKSNFVQNEENEDKFLPTAKIV</sequence>
<evidence type="ECO:0000259" key="9">
    <source>
        <dbReference type="SMART" id="SM00975"/>
    </source>
</evidence>